<dbReference type="Proteomes" id="UP000823388">
    <property type="component" value="Chromosome 3N"/>
</dbReference>
<protein>
    <submittedName>
        <fullName evidence="3">Uncharacterized protein</fullName>
    </submittedName>
</protein>
<keyword evidence="4" id="KW-1185">Reference proteome</keyword>
<dbReference type="AlphaFoldDB" id="A0A8T0UBH9"/>
<evidence type="ECO:0000256" key="1">
    <source>
        <dbReference type="SAM" id="MobiDB-lite"/>
    </source>
</evidence>
<keyword evidence="2" id="KW-0472">Membrane</keyword>
<accession>A0A8T0UBH9</accession>
<feature type="transmembrane region" description="Helical" evidence="2">
    <location>
        <begin position="404"/>
        <end position="426"/>
    </location>
</feature>
<comment type="caution">
    <text evidence="3">The sequence shown here is derived from an EMBL/GenBank/DDBJ whole genome shotgun (WGS) entry which is preliminary data.</text>
</comment>
<evidence type="ECO:0000313" key="4">
    <source>
        <dbReference type="Proteomes" id="UP000823388"/>
    </source>
</evidence>
<gene>
    <name evidence="3" type="ORF">PVAP13_3NG293988</name>
</gene>
<dbReference type="EMBL" id="CM029042">
    <property type="protein sequence ID" value="KAG2622022.1"/>
    <property type="molecule type" value="Genomic_DNA"/>
</dbReference>
<organism evidence="3 4">
    <name type="scientific">Panicum virgatum</name>
    <name type="common">Blackwell switchgrass</name>
    <dbReference type="NCBI Taxonomy" id="38727"/>
    <lineage>
        <taxon>Eukaryota</taxon>
        <taxon>Viridiplantae</taxon>
        <taxon>Streptophyta</taxon>
        <taxon>Embryophyta</taxon>
        <taxon>Tracheophyta</taxon>
        <taxon>Spermatophyta</taxon>
        <taxon>Magnoliopsida</taxon>
        <taxon>Liliopsida</taxon>
        <taxon>Poales</taxon>
        <taxon>Poaceae</taxon>
        <taxon>PACMAD clade</taxon>
        <taxon>Panicoideae</taxon>
        <taxon>Panicodae</taxon>
        <taxon>Paniceae</taxon>
        <taxon>Panicinae</taxon>
        <taxon>Panicum</taxon>
        <taxon>Panicum sect. Hiantes</taxon>
    </lineage>
</organism>
<feature type="compositionally biased region" description="Pro residues" evidence="1">
    <location>
        <begin position="43"/>
        <end position="58"/>
    </location>
</feature>
<evidence type="ECO:0000313" key="3">
    <source>
        <dbReference type="EMBL" id="KAG2622022.1"/>
    </source>
</evidence>
<feature type="region of interest" description="Disordered" evidence="1">
    <location>
        <begin position="177"/>
        <end position="200"/>
    </location>
</feature>
<keyword evidence="2" id="KW-0812">Transmembrane</keyword>
<feature type="region of interest" description="Disordered" evidence="1">
    <location>
        <begin position="43"/>
        <end position="97"/>
    </location>
</feature>
<reference evidence="3" key="1">
    <citation type="submission" date="2020-05" db="EMBL/GenBank/DDBJ databases">
        <title>WGS assembly of Panicum virgatum.</title>
        <authorList>
            <person name="Lovell J.T."/>
            <person name="Jenkins J."/>
            <person name="Shu S."/>
            <person name="Juenger T.E."/>
            <person name="Schmutz J."/>
        </authorList>
    </citation>
    <scope>NUCLEOTIDE SEQUENCE</scope>
    <source>
        <strain evidence="3">AP13</strain>
    </source>
</reference>
<feature type="transmembrane region" description="Helical" evidence="2">
    <location>
        <begin position="375"/>
        <end position="398"/>
    </location>
</feature>
<evidence type="ECO:0000256" key="2">
    <source>
        <dbReference type="SAM" id="Phobius"/>
    </source>
</evidence>
<keyword evidence="2" id="KW-1133">Transmembrane helix</keyword>
<sequence length="462" mass="50428">MEGEAWVHPIAHGATRVPVESFIIRTRRPYFFCKKTRPLYPPHRNVPPSSPASIPPLPAVTALHPSPLPSPRRRRPSPSWTLPPSLPMPPQHAALHPPWRAQIADLGRRRRNKAMGGGSGPAASRWIGERRIRAAASRRCSGRQIRVTAWRGGGSECWCRSDGVGGDTGVTASAQTVAGARRTEATSKHRRGRAGTPGGVHRRAATFIQGTEILGSRPPRLLSVVTHRCRPLPSNGAAETTSFRTLCGPTIWPAKCKKQEAAPAERFHVLVAEHEQHAAAFEQEPLVLQAHALLVATEALPFEPLPLQLVRAGLRAICASSTSTARRRCQRRACCGSAEQLLHRHRWLARRRRPRTLPAAARLWLVVQVLRRGGAVLATPALAAPIAVACAAVMVVGAVAGVHVAVLIVVVVPVVVDGVHAVVVVVRRVGRGVLHSERGWDRLMHRLARGGRGQRRRRWQNW</sequence>
<proteinExistence type="predicted"/>
<name>A0A8T0UBH9_PANVG</name>